<sequence>MEHYKVTLSEQERAELQGIAGKGTHAASKVINALILLNCDQAGERTERPRTCDIAAMLCVSERKVDRVKKKFVLEGLDPTLNRQPSKCEYDLKIDGRLEAQLLALSCSAPPEGCARWSLRLLADRLVELEYVDSVSHETVRRALKKNELKPWRKVGWVIAPQASAAFVAAMEKVLDLYSRPYDPKHPVVCMDETPRQLIRETREPIAAAAGRPERHDYEYERCGVCNVFMASEPLAGRRLTKVTERRTKLDWAVFVQDIAASYPDAERITLVMDNLNTHTAGSLYEAFAPGQAKALWDRFEFVYTPKHGSWLNMAEIEINVLVKQCLSRRIDNIETVRSEVAAWQARRDNLQAKVNWQFTTKDARVKLKPLYPTTTS</sequence>
<dbReference type="AlphaFoldDB" id="A0AAU7LY66"/>
<protein>
    <submittedName>
        <fullName evidence="2">IS630 family transposase</fullName>
    </submittedName>
</protein>
<dbReference type="InterPro" id="IPR009057">
    <property type="entry name" value="Homeodomain-like_sf"/>
</dbReference>
<dbReference type="Pfam" id="PF13358">
    <property type="entry name" value="DDE_3"/>
    <property type="match status" value="1"/>
</dbReference>
<keyword evidence="2" id="KW-0614">Plasmid</keyword>
<organism evidence="2">
    <name type="scientific">Polaromonas hydrogenivorans</name>
    <dbReference type="NCBI Taxonomy" id="335476"/>
    <lineage>
        <taxon>Bacteria</taxon>
        <taxon>Pseudomonadati</taxon>
        <taxon>Pseudomonadota</taxon>
        <taxon>Betaproteobacteria</taxon>
        <taxon>Burkholderiales</taxon>
        <taxon>Comamonadaceae</taxon>
        <taxon>Polaromonas</taxon>
    </lineage>
</organism>
<dbReference type="InterPro" id="IPR038717">
    <property type="entry name" value="Tc1-like_DDE_dom"/>
</dbReference>
<dbReference type="SUPFAM" id="SSF46689">
    <property type="entry name" value="Homeodomain-like"/>
    <property type="match status" value="1"/>
</dbReference>
<dbReference type="Pfam" id="PF13565">
    <property type="entry name" value="HTH_32"/>
    <property type="match status" value="1"/>
</dbReference>
<dbReference type="RefSeq" id="WP_349282247.1">
    <property type="nucleotide sequence ID" value="NZ_CP157676.1"/>
</dbReference>
<dbReference type="EMBL" id="CP157676">
    <property type="protein sequence ID" value="XBP72574.1"/>
    <property type="molecule type" value="Genomic_DNA"/>
</dbReference>
<evidence type="ECO:0000313" key="2">
    <source>
        <dbReference type="EMBL" id="XBP72574.1"/>
    </source>
</evidence>
<gene>
    <name evidence="2" type="ORF">ABLV49_21040</name>
</gene>
<accession>A0AAU7LY66</accession>
<dbReference type="InterPro" id="IPR047655">
    <property type="entry name" value="Transpos_IS630-like"/>
</dbReference>
<dbReference type="NCBIfam" id="NF033545">
    <property type="entry name" value="transpos_IS630"/>
    <property type="match status" value="1"/>
</dbReference>
<geneLocation type="plasmid" evidence="2">
    <name>p1</name>
</geneLocation>
<reference evidence="2" key="1">
    <citation type="submission" date="2024-05" db="EMBL/GenBank/DDBJ databases">
        <authorList>
            <person name="Bunk B."/>
            <person name="Swiderski J."/>
            <person name="Sproer C."/>
            <person name="Thiel V."/>
        </authorList>
    </citation>
    <scope>NUCLEOTIDE SEQUENCE</scope>
    <source>
        <strain evidence="2">DSM 17735</strain>
        <plasmid evidence="2">p1</plasmid>
    </source>
</reference>
<name>A0AAU7LY66_9BURK</name>
<evidence type="ECO:0000259" key="1">
    <source>
        <dbReference type="Pfam" id="PF13358"/>
    </source>
</evidence>
<feature type="domain" description="Tc1-like transposase DDE" evidence="1">
    <location>
        <begin position="187"/>
        <end position="337"/>
    </location>
</feature>
<proteinExistence type="predicted"/>